<dbReference type="InterPro" id="IPR050641">
    <property type="entry name" value="RIFMO-like"/>
</dbReference>
<dbReference type="EMBL" id="LGTW01000011">
    <property type="protein sequence ID" value="KWX22755.1"/>
    <property type="molecule type" value="Genomic_DNA"/>
</dbReference>
<dbReference type="RefSeq" id="WP_067851067.1">
    <property type="nucleotide sequence ID" value="NZ_LGTW01000011.1"/>
</dbReference>
<name>A0A132PK96_9MYCO</name>
<dbReference type="Pfam" id="PF21274">
    <property type="entry name" value="Rng_hyd_C"/>
    <property type="match status" value="1"/>
</dbReference>
<dbReference type="Gene3D" id="3.30.70.2450">
    <property type="match status" value="1"/>
</dbReference>
<evidence type="ECO:0000313" key="6">
    <source>
        <dbReference type="Proteomes" id="UP000070612"/>
    </source>
</evidence>
<dbReference type="InterPro" id="IPR036188">
    <property type="entry name" value="FAD/NAD-bd_sf"/>
</dbReference>
<dbReference type="InterPro" id="IPR002938">
    <property type="entry name" value="FAD-bd"/>
</dbReference>
<dbReference type="GO" id="GO:0016709">
    <property type="term" value="F:oxidoreductase activity, acting on paired donors, with incorporation or reduction of molecular oxygen, NAD(P)H as one donor, and incorporation of one atom of oxygen"/>
    <property type="evidence" value="ECO:0007669"/>
    <property type="project" value="UniProtKB-ARBA"/>
</dbReference>
<gene>
    <name evidence="5" type="ORF">AFM11_17525</name>
</gene>
<evidence type="ECO:0000259" key="4">
    <source>
        <dbReference type="Pfam" id="PF01494"/>
    </source>
</evidence>
<dbReference type="PATRIC" id="fig|59750.3.peg.860"/>
<dbReference type="GO" id="GO:0071949">
    <property type="term" value="F:FAD binding"/>
    <property type="evidence" value="ECO:0007669"/>
    <property type="project" value="InterPro"/>
</dbReference>
<dbReference type="Pfam" id="PF01494">
    <property type="entry name" value="FAD_binding_3"/>
    <property type="match status" value="1"/>
</dbReference>
<reference evidence="5 6" key="1">
    <citation type="submission" date="2015-07" db="EMBL/GenBank/DDBJ databases">
        <title>A draft genome sequence of Mycobacterium wolinskyi.</title>
        <authorList>
            <person name="de Man T.J."/>
            <person name="Perry K.A."/>
            <person name="Coulliette A.D."/>
            <person name="Jensen B."/>
            <person name="Toney N.C."/>
            <person name="Limbago B.M."/>
            <person name="Noble-Wang J."/>
        </authorList>
    </citation>
    <scope>NUCLEOTIDE SEQUENCE [LARGE SCALE GENOMIC DNA]</scope>
    <source>
        <strain evidence="5 6">CDC_01</strain>
    </source>
</reference>
<dbReference type="Gene3D" id="3.50.50.60">
    <property type="entry name" value="FAD/NAD(P)-binding domain"/>
    <property type="match status" value="1"/>
</dbReference>
<evidence type="ECO:0000256" key="2">
    <source>
        <dbReference type="ARBA" id="ARBA00022630"/>
    </source>
</evidence>
<dbReference type="PANTHER" id="PTHR43004:SF19">
    <property type="entry name" value="BINDING MONOOXYGENASE, PUTATIVE (JCVI)-RELATED"/>
    <property type="match status" value="1"/>
</dbReference>
<keyword evidence="3" id="KW-0274">FAD</keyword>
<comment type="cofactor">
    <cofactor evidence="1">
        <name>FAD</name>
        <dbReference type="ChEBI" id="CHEBI:57692"/>
    </cofactor>
</comment>
<evidence type="ECO:0000256" key="1">
    <source>
        <dbReference type="ARBA" id="ARBA00001974"/>
    </source>
</evidence>
<feature type="domain" description="FAD-binding" evidence="4">
    <location>
        <begin position="4"/>
        <end position="335"/>
    </location>
</feature>
<dbReference type="AlphaFoldDB" id="A0A132PK96"/>
<dbReference type="SUPFAM" id="SSF51905">
    <property type="entry name" value="FAD/NAD(P)-binding domain"/>
    <property type="match status" value="1"/>
</dbReference>
<organism evidence="5 6">
    <name type="scientific">Mycolicibacterium wolinskyi</name>
    <dbReference type="NCBI Taxonomy" id="59750"/>
    <lineage>
        <taxon>Bacteria</taxon>
        <taxon>Bacillati</taxon>
        <taxon>Actinomycetota</taxon>
        <taxon>Actinomycetes</taxon>
        <taxon>Mycobacteriales</taxon>
        <taxon>Mycobacteriaceae</taxon>
        <taxon>Mycolicibacterium</taxon>
    </lineage>
</organism>
<dbReference type="STRING" id="59750.AWC31_05045"/>
<dbReference type="PRINTS" id="PR00420">
    <property type="entry name" value="RNGMNOXGNASE"/>
</dbReference>
<proteinExistence type="predicted"/>
<keyword evidence="6" id="KW-1185">Reference proteome</keyword>
<evidence type="ECO:0000256" key="3">
    <source>
        <dbReference type="ARBA" id="ARBA00022827"/>
    </source>
</evidence>
<protein>
    <recommendedName>
        <fullName evidence="4">FAD-binding domain-containing protein</fullName>
    </recommendedName>
</protein>
<dbReference type="Proteomes" id="UP000070612">
    <property type="component" value="Unassembled WGS sequence"/>
</dbReference>
<comment type="caution">
    <text evidence="5">The sequence shown here is derived from an EMBL/GenBank/DDBJ whole genome shotgun (WGS) entry which is preliminary data.</text>
</comment>
<dbReference type="Gene3D" id="3.40.30.120">
    <property type="match status" value="1"/>
</dbReference>
<dbReference type="PANTHER" id="PTHR43004">
    <property type="entry name" value="TRK SYSTEM POTASSIUM UPTAKE PROTEIN"/>
    <property type="match status" value="1"/>
</dbReference>
<evidence type="ECO:0000313" key="5">
    <source>
        <dbReference type="EMBL" id="KWX22755.1"/>
    </source>
</evidence>
<accession>A0A132PK96</accession>
<keyword evidence="2" id="KW-0285">Flavoprotein</keyword>
<sequence length="488" mass="51397">MTPDVVVVGAGPTGLAAACALQEAGVAVRVFDKADGPAVTSRALGLQPRGVEVLDRLGALGDLPEHGLPVERVSVHVDGRPLASLPIGRPARLHGPAALLMSQADIEGALRDRLTELGGTVEWGMPVTGLATEPDGVAVRAGDTDVRCGWVVGADGAHSVVRKAAGIGFPGVPIIERFLLADVHAALDQPRDGATAWARGRKLLAAFPLPGDDLWRLMTPASPDMPDNPAPDDIAGYLGSRLAEEADATIDSVVWTSSFRIQRRLADTYRSGRVLLAGDAAHIHSPFGGQGMNTGIGDAENLAFKLALVVAGRADARLLDTYEAERRPIAGDVLKTTSSLTEIVAGQGRAARLIRDHVAIPLLNRTWMRQLVAEKASQLQVSYRRGPWGASRWSPGIRPGDRVPDHDCVSADGSAVRLYDALGPSWAVLGAPAYADVARDRLGAVVALHDDGSDSSHARLIRPDGHLAWRGSDPAALRAWLDTALGRP</sequence>